<dbReference type="PANTHER" id="PTHR46880:SF5">
    <property type="entry name" value="DUF4371 DOMAIN-CONTAINING PROTEIN"/>
    <property type="match status" value="1"/>
</dbReference>
<dbReference type="EMBL" id="QKWP01001996">
    <property type="protein sequence ID" value="RIB05346.1"/>
    <property type="molecule type" value="Genomic_DNA"/>
</dbReference>
<dbReference type="AlphaFoldDB" id="A0A397UDZ2"/>
<proteinExistence type="predicted"/>
<dbReference type="Proteomes" id="UP000266673">
    <property type="component" value="Unassembled WGS sequence"/>
</dbReference>
<protein>
    <recommendedName>
        <fullName evidence="4">DUF4371 domain-containing protein</fullName>
    </recommendedName>
</protein>
<gene>
    <name evidence="2" type="ORF">C2G38_2219847</name>
</gene>
<dbReference type="PANTHER" id="PTHR46880">
    <property type="entry name" value="RAS-ASSOCIATING DOMAIN-CONTAINING PROTEIN"/>
    <property type="match status" value="1"/>
</dbReference>
<feature type="coiled-coil region" evidence="1">
    <location>
        <begin position="13"/>
        <end position="40"/>
    </location>
</feature>
<accession>A0A397UDZ2</accession>
<organism evidence="2 3">
    <name type="scientific">Gigaspora rosea</name>
    <dbReference type="NCBI Taxonomy" id="44941"/>
    <lineage>
        <taxon>Eukaryota</taxon>
        <taxon>Fungi</taxon>
        <taxon>Fungi incertae sedis</taxon>
        <taxon>Mucoromycota</taxon>
        <taxon>Glomeromycotina</taxon>
        <taxon>Glomeromycetes</taxon>
        <taxon>Diversisporales</taxon>
        <taxon>Gigasporaceae</taxon>
        <taxon>Gigaspora</taxon>
    </lineage>
</organism>
<dbReference type="InterPro" id="IPR012337">
    <property type="entry name" value="RNaseH-like_sf"/>
</dbReference>
<evidence type="ECO:0000256" key="1">
    <source>
        <dbReference type="SAM" id="Coils"/>
    </source>
</evidence>
<reference evidence="2 3" key="1">
    <citation type="submission" date="2018-06" db="EMBL/GenBank/DDBJ databases">
        <title>Comparative genomics reveals the genomic features of Rhizophagus irregularis, R. cerebriforme, R. diaphanum and Gigaspora rosea, and their symbiotic lifestyle signature.</title>
        <authorList>
            <person name="Morin E."/>
            <person name="San Clemente H."/>
            <person name="Chen E.C.H."/>
            <person name="De La Providencia I."/>
            <person name="Hainaut M."/>
            <person name="Kuo A."/>
            <person name="Kohler A."/>
            <person name="Murat C."/>
            <person name="Tang N."/>
            <person name="Roy S."/>
            <person name="Loubradou J."/>
            <person name="Henrissat B."/>
            <person name="Grigoriev I.V."/>
            <person name="Corradi N."/>
            <person name="Roux C."/>
            <person name="Martin F.M."/>
        </authorList>
    </citation>
    <scope>NUCLEOTIDE SEQUENCE [LARGE SCALE GENOMIC DNA]</scope>
    <source>
        <strain evidence="2 3">DAOM 194757</strain>
    </source>
</reference>
<comment type="caution">
    <text evidence="2">The sequence shown here is derived from an EMBL/GenBank/DDBJ whole genome shotgun (WGS) entry which is preliminary data.</text>
</comment>
<keyword evidence="3" id="KW-1185">Reference proteome</keyword>
<evidence type="ECO:0000313" key="2">
    <source>
        <dbReference type="EMBL" id="RIB05346.1"/>
    </source>
</evidence>
<name>A0A397UDZ2_9GLOM</name>
<evidence type="ECO:0000313" key="3">
    <source>
        <dbReference type="Proteomes" id="UP000266673"/>
    </source>
</evidence>
<dbReference type="OrthoDB" id="2433172at2759"/>
<dbReference type="SUPFAM" id="SSF53098">
    <property type="entry name" value="Ribonuclease H-like"/>
    <property type="match status" value="1"/>
</dbReference>
<evidence type="ECO:0008006" key="4">
    <source>
        <dbReference type="Google" id="ProtNLM"/>
    </source>
</evidence>
<keyword evidence="1" id="KW-0175">Coiled coil</keyword>
<sequence>MAIEKYIICLDKSNEKETQKSQASQEIQEIQESQDKTKAKALAINFIHLNYNEIIYHNPPCTLDPPHLYLEENNNFDSTNDKNYATYQNPVAGREILELLAYVIEKDTIAEIINSPFWSILLDESNTITNEKTLAIVSKHIANNIPVIQYIEMILLNETIAKAILINLKLLCTAKGLDLIRLIHFGSDDASNMTDPHKIPTEWQALNNFGNDEFIFLGNYNNKEIESLATYTVLETTNVSEQFLNITCLAIIALIVPLSNGYVERVFSHQNIIKTKLRNKMSISTLNNHY</sequence>
<dbReference type="STRING" id="44941.A0A397UDZ2"/>